<comment type="caution">
    <text evidence="2">The sequence shown here is derived from an EMBL/GenBank/DDBJ whole genome shotgun (WGS) entry which is preliminary data.</text>
</comment>
<evidence type="ECO:0000313" key="3">
    <source>
        <dbReference type="Proteomes" id="UP000192132"/>
    </source>
</evidence>
<dbReference type="RefSeq" id="WP_076877159.1">
    <property type="nucleotide sequence ID" value="NZ_MLCN01000007.1"/>
</dbReference>
<sequence>MNTKIFLTTLFGVWLSINPASAQPSKLELAKKNFEDTCIRGFPEAVMNPLKVQQHTFKLLTSENFIYGKETAQLSDQQTISIKDQGCEWYSWEIELVINATLLEKNNKFCDQCLIKQLEQYSILFKPDNKEFYTDSIKPLIKRVQQQKKLKIGTAYDVDPDSEISYTTTIDTLKKLDKQHYKIGLIFSAEL</sequence>
<gene>
    <name evidence="2" type="ORF">BKE30_02835</name>
</gene>
<dbReference type="EMBL" id="MLCN01000007">
    <property type="protein sequence ID" value="ONG41789.1"/>
    <property type="molecule type" value="Genomic_DNA"/>
</dbReference>
<dbReference type="Proteomes" id="UP000192132">
    <property type="component" value="Unassembled WGS sequence"/>
</dbReference>
<dbReference type="AlphaFoldDB" id="A0A1S8CWT6"/>
<feature type="signal peptide" evidence="1">
    <location>
        <begin position="1"/>
        <end position="22"/>
    </location>
</feature>
<proteinExistence type="predicted"/>
<feature type="chain" id="PRO_5012255758" evidence="1">
    <location>
        <begin position="23"/>
        <end position="191"/>
    </location>
</feature>
<protein>
    <submittedName>
        <fullName evidence="2">Uncharacterized protein</fullName>
    </submittedName>
</protein>
<evidence type="ECO:0000256" key="1">
    <source>
        <dbReference type="SAM" id="SignalP"/>
    </source>
</evidence>
<accession>A0A1S8CWT6</accession>
<keyword evidence="3" id="KW-1185">Reference proteome</keyword>
<reference evidence="2 3" key="1">
    <citation type="submission" date="2016-10" db="EMBL/GenBank/DDBJ databases">
        <title>Draft Genome sequence of Alkanindiges sp. strain H1.</title>
        <authorList>
            <person name="Subhash Y."/>
            <person name="Lee S."/>
        </authorList>
    </citation>
    <scope>NUCLEOTIDE SEQUENCE [LARGE SCALE GENOMIC DNA]</scope>
    <source>
        <strain evidence="2 3">H1</strain>
    </source>
</reference>
<keyword evidence="1" id="KW-0732">Signal</keyword>
<dbReference type="OrthoDB" id="6694529at2"/>
<name>A0A1S8CWT6_9GAMM</name>
<organism evidence="2 3">
    <name type="scientific">Alkanindiges hydrocarboniclasticus</name>
    <dbReference type="NCBI Taxonomy" id="1907941"/>
    <lineage>
        <taxon>Bacteria</taxon>
        <taxon>Pseudomonadati</taxon>
        <taxon>Pseudomonadota</taxon>
        <taxon>Gammaproteobacteria</taxon>
        <taxon>Moraxellales</taxon>
        <taxon>Moraxellaceae</taxon>
        <taxon>Alkanindiges</taxon>
    </lineage>
</organism>
<evidence type="ECO:0000313" key="2">
    <source>
        <dbReference type="EMBL" id="ONG41789.1"/>
    </source>
</evidence>